<dbReference type="eggNOG" id="ENOG5031TGP">
    <property type="taxonomic scope" value="Bacteria"/>
</dbReference>
<organism evidence="1 2">
    <name type="scientific">Salinispora tropica (strain ATCC BAA-916 / DSM 44818 / JCM 13857 / NBRC 105044 / CNB-440)</name>
    <dbReference type="NCBI Taxonomy" id="369723"/>
    <lineage>
        <taxon>Bacteria</taxon>
        <taxon>Bacillati</taxon>
        <taxon>Actinomycetota</taxon>
        <taxon>Actinomycetes</taxon>
        <taxon>Micromonosporales</taxon>
        <taxon>Micromonosporaceae</taxon>
        <taxon>Salinispora</taxon>
    </lineage>
</organism>
<dbReference type="KEGG" id="stp:Strop_1964"/>
<dbReference type="GO" id="GO:0016705">
    <property type="term" value="F:oxidoreductase activity, acting on paired donors, with incorporation or reduction of molecular oxygen"/>
    <property type="evidence" value="ECO:0007669"/>
    <property type="project" value="InterPro"/>
</dbReference>
<protein>
    <submittedName>
        <fullName evidence="1">Uncharacterized protein</fullName>
    </submittedName>
</protein>
<dbReference type="AlphaFoldDB" id="A4X6C2"/>
<dbReference type="HOGENOM" id="CLU_1250053_0_0_11"/>
<evidence type="ECO:0000313" key="2">
    <source>
        <dbReference type="Proteomes" id="UP000000235"/>
    </source>
</evidence>
<dbReference type="InterPro" id="IPR036661">
    <property type="entry name" value="Luciferase-like_sf"/>
</dbReference>
<sequence>MSFGNYARKVRNRSLPYGRRVSALRSCVQLYRPIGFHATLGFLEEMAGPYEQDEDSLLRALDALAASRAGWHAEMLGYARRRRQAKQHGRRVPPVDELNPNGYPRIWYGAASPAALYALGRWSDDRLLALTASSDDTATTVEKLVAAVLSSGGDLTPEQSQLLDVTVAELQRRIRSDLWHHDHRAWNLLKVARLVRCASDYRSSDVGPAT</sequence>
<dbReference type="RefSeq" id="WP_011905852.1">
    <property type="nucleotide sequence ID" value="NC_009380.1"/>
</dbReference>
<dbReference type="EMBL" id="CP000667">
    <property type="protein sequence ID" value="ABP54422.1"/>
    <property type="molecule type" value="Genomic_DNA"/>
</dbReference>
<gene>
    <name evidence="1" type="ordered locus">Strop_1964</name>
</gene>
<evidence type="ECO:0000313" key="1">
    <source>
        <dbReference type="EMBL" id="ABP54422.1"/>
    </source>
</evidence>
<accession>A4X6C2</accession>
<dbReference type="SUPFAM" id="SSF51679">
    <property type="entry name" value="Bacterial luciferase-like"/>
    <property type="match status" value="1"/>
</dbReference>
<reference evidence="2" key="1">
    <citation type="journal article" date="2007" name="Proc. Natl. Acad. Sci. U.S.A.">
        <title>Genome sequencing reveals complex secondary metabolome in the marine actinomycete Salinispora tropica.</title>
        <authorList>
            <person name="Udwary D.W."/>
            <person name="Zeigler L."/>
            <person name="Asolkar R.N."/>
            <person name="Singan V."/>
            <person name="Lapidus A."/>
            <person name="Fenical W."/>
            <person name="Jensen P.R."/>
            <person name="Moore B.S."/>
        </authorList>
    </citation>
    <scope>NUCLEOTIDE SEQUENCE [LARGE SCALE GENOMIC DNA]</scope>
    <source>
        <strain evidence="2">ATCC BAA-916 / DSM 44818 / CNB-440</strain>
    </source>
</reference>
<dbReference type="Proteomes" id="UP000000235">
    <property type="component" value="Chromosome"/>
</dbReference>
<dbReference type="Gene3D" id="3.20.20.30">
    <property type="entry name" value="Luciferase-like domain"/>
    <property type="match status" value="1"/>
</dbReference>
<keyword evidence="2" id="KW-1185">Reference proteome</keyword>
<proteinExistence type="predicted"/>
<name>A4X6C2_SALTO</name>